<evidence type="ECO:0000313" key="2">
    <source>
        <dbReference type="Proteomes" id="UP000541154"/>
    </source>
</evidence>
<keyword evidence="2" id="KW-1185">Reference proteome</keyword>
<accession>A0A8H5ZWC3</accession>
<dbReference type="PANTHER" id="PTHR38797">
    <property type="entry name" value="NUCLEAR PORE COMPLEX PROTEIN NUP85-RELATED"/>
    <property type="match status" value="1"/>
</dbReference>
<proteinExistence type="predicted"/>
<evidence type="ECO:0000313" key="1">
    <source>
        <dbReference type="EMBL" id="KAF5855118.1"/>
    </source>
</evidence>
<sequence length="151" mass="17231">MREAWVSPTYDNNTPTSEEIKEWINLNAFAARLLQLDTISWAVYALWELRDALEQPCDGDILECNVVAAAQWIKYSGRALYTSATNEDEGNDNFSAVNGPLYEGSPVLCLERWRFWKRRFGELGDQAQANAKQIAWKARTEMEAIEQGHIS</sequence>
<comment type="caution">
    <text evidence="1">The sequence shown here is derived from an EMBL/GenBank/DDBJ whole genome shotgun (WGS) entry which is preliminary data.</text>
</comment>
<dbReference type="InterPro" id="IPR053204">
    <property type="entry name" value="Oxopyrrolidines_Biosynth-assoc"/>
</dbReference>
<dbReference type="EMBL" id="SPNV01000499">
    <property type="protein sequence ID" value="KAF5855118.1"/>
    <property type="molecule type" value="Genomic_DNA"/>
</dbReference>
<organism evidence="1 2">
    <name type="scientific">Petromyces alliaceus</name>
    <name type="common">Aspergillus alliaceus</name>
    <dbReference type="NCBI Taxonomy" id="209559"/>
    <lineage>
        <taxon>Eukaryota</taxon>
        <taxon>Fungi</taxon>
        <taxon>Dikarya</taxon>
        <taxon>Ascomycota</taxon>
        <taxon>Pezizomycotina</taxon>
        <taxon>Eurotiomycetes</taxon>
        <taxon>Eurotiomycetidae</taxon>
        <taxon>Eurotiales</taxon>
        <taxon>Aspergillaceae</taxon>
        <taxon>Aspergillus</taxon>
        <taxon>Aspergillus subgen. Circumdati</taxon>
    </lineage>
</organism>
<dbReference type="Proteomes" id="UP000541154">
    <property type="component" value="Unassembled WGS sequence"/>
</dbReference>
<dbReference type="InterPro" id="IPR022085">
    <property type="entry name" value="OpdG"/>
</dbReference>
<name>A0A8H5ZWC3_PETAA</name>
<dbReference type="PANTHER" id="PTHR38797:SF4">
    <property type="entry name" value="NUCLEAR PORE COMPLEX PROTEIN NUP85"/>
    <property type="match status" value="1"/>
</dbReference>
<protein>
    <submittedName>
        <fullName evidence="1">Uncharacterized protein</fullName>
    </submittedName>
</protein>
<dbReference type="Pfam" id="PF12311">
    <property type="entry name" value="DUF3632"/>
    <property type="match status" value="1"/>
</dbReference>
<reference evidence="1 2" key="1">
    <citation type="submission" date="2019-04" db="EMBL/GenBank/DDBJ databases">
        <title>Aspergillus burnettii sp. nov., novel species from soil in southeast Queensland.</title>
        <authorList>
            <person name="Gilchrist C.L.M."/>
            <person name="Pitt J.I."/>
            <person name="Lange L."/>
            <person name="Lacey H.J."/>
            <person name="Vuong D."/>
            <person name="Midgley D.J."/>
            <person name="Greenfield P."/>
            <person name="Bradbury M."/>
            <person name="Lacey E."/>
            <person name="Busk P.K."/>
            <person name="Pilgaard B."/>
            <person name="Chooi Y.H."/>
            <person name="Piggott A.M."/>
        </authorList>
    </citation>
    <scope>NUCLEOTIDE SEQUENCE [LARGE SCALE GENOMIC DNA]</scope>
    <source>
        <strain evidence="1 2">FRR 5400</strain>
    </source>
</reference>
<gene>
    <name evidence="1" type="ORF">ETB97_009862</name>
</gene>
<dbReference type="AlphaFoldDB" id="A0A8H5ZWC3"/>